<dbReference type="EC" id="5.3.1.16" evidence="5 12"/>
<accession>A0A7W8CYK8</accession>
<dbReference type="Gene3D" id="3.20.20.70">
    <property type="entry name" value="Aldolase class I"/>
    <property type="match status" value="1"/>
</dbReference>
<feature type="active site" description="Proton acceptor" evidence="12">
    <location>
        <position position="8"/>
    </location>
</feature>
<evidence type="ECO:0000256" key="13">
    <source>
        <dbReference type="RuleBase" id="RU003657"/>
    </source>
</evidence>
<evidence type="ECO:0000313" key="16">
    <source>
        <dbReference type="Proteomes" id="UP000539953"/>
    </source>
</evidence>
<dbReference type="GO" id="GO:0000162">
    <property type="term" value="P:L-tryptophan biosynthetic process"/>
    <property type="evidence" value="ECO:0007669"/>
    <property type="project" value="TreeGrafter"/>
</dbReference>
<evidence type="ECO:0000256" key="12">
    <source>
        <dbReference type="HAMAP-Rule" id="MF_01014"/>
    </source>
</evidence>
<dbReference type="FunFam" id="3.20.20.70:FF:000009">
    <property type="entry name" value="1-(5-phosphoribosyl)-5-[(5-phosphoribosylamino)methylideneamino] imidazole-4-carboxamide isomerase"/>
    <property type="match status" value="1"/>
</dbReference>
<dbReference type="NCBIfam" id="TIGR00007">
    <property type="entry name" value="1-(5-phosphoribosyl)-5-[(5-phosphoribosylamino)methylideneamino]imidazole-4-carboxamide isomerase"/>
    <property type="match status" value="1"/>
</dbReference>
<dbReference type="Pfam" id="PF00977">
    <property type="entry name" value="His_biosynth"/>
    <property type="match status" value="1"/>
</dbReference>
<dbReference type="AlphaFoldDB" id="A0A7W8CYK8"/>
<dbReference type="InterPro" id="IPR006062">
    <property type="entry name" value="His_biosynth"/>
</dbReference>
<keyword evidence="10 12" id="KW-0413">Isomerase</keyword>
<evidence type="ECO:0000256" key="6">
    <source>
        <dbReference type="ARBA" id="ARBA00018464"/>
    </source>
</evidence>
<reference evidence="15 16" key="1">
    <citation type="submission" date="2020-08" db="EMBL/GenBank/DDBJ databases">
        <title>Genomic Encyclopedia of Type Strains, Phase IV (KMG-IV): sequencing the most valuable type-strain genomes for metagenomic binning, comparative biology and taxonomic classification.</title>
        <authorList>
            <person name="Goeker M."/>
        </authorList>
    </citation>
    <scope>NUCLEOTIDE SEQUENCE [LARGE SCALE GENOMIC DNA]</scope>
    <source>
        <strain evidence="15 16">DSM 25799</strain>
    </source>
</reference>
<protein>
    <recommendedName>
        <fullName evidence="6 12">1-(5-phosphoribosyl)-5-[(5-phosphoribosylamino)methylideneamino] imidazole-4-carboxamide isomerase</fullName>
        <ecNumber evidence="5 12">5.3.1.16</ecNumber>
    </recommendedName>
    <alternativeName>
        <fullName evidence="11 12">Phosphoribosylformimino-5-aminoimidazole carboxamide ribotide isomerase</fullName>
    </alternativeName>
</protein>
<evidence type="ECO:0000256" key="7">
    <source>
        <dbReference type="ARBA" id="ARBA00022490"/>
    </source>
</evidence>
<dbReference type="InterPro" id="IPR044524">
    <property type="entry name" value="Isoase_HisA-like"/>
</dbReference>
<dbReference type="EMBL" id="JACHHK010000001">
    <property type="protein sequence ID" value="MBB5182330.1"/>
    <property type="molecule type" value="Genomic_DNA"/>
</dbReference>
<dbReference type="HAMAP" id="MF_01014">
    <property type="entry name" value="HisA"/>
    <property type="match status" value="1"/>
</dbReference>
<dbReference type="CDD" id="cd04732">
    <property type="entry name" value="HisA"/>
    <property type="match status" value="1"/>
</dbReference>
<dbReference type="GO" id="GO:0005737">
    <property type="term" value="C:cytoplasm"/>
    <property type="evidence" value="ECO:0007669"/>
    <property type="project" value="UniProtKB-SubCell"/>
</dbReference>
<proteinExistence type="inferred from homology"/>
<keyword evidence="16" id="KW-1185">Reference proteome</keyword>
<dbReference type="PANTHER" id="PTHR43090:SF2">
    <property type="entry name" value="1-(5-PHOSPHORIBOSYL)-5-[(5-PHOSPHORIBOSYLAMINO)METHYLIDENEAMINO] IMIDAZOLE-4-CARBOXAMIDE ISOMERASE"/>
    <property type="match status" value="1"/>
</dbReference>
<dbReference type="RefSeq" id="WP_183326897.1">
    <property type="nucleotide sequence ID" value="NZ_JACHHK010000001.1"/>
</dbReference>
<dbReference type="PANTHER" id="PTHR43090">
    <property type="entry name" value="1-(5-PHOSPHORIBOSYL)-5-[(5-PHOSPHORIBOSYLAMINO)METHYLIDENEAMINO] IMIDAZOLE-4-CARBOXAMIDE ISOMERASE"/>
    <property type="match status" value="1"/>
</dbReference>
<dbReference type="GO" id="GO:0000105">
    <property type="term" value="P:L-histidine biosynthetic process"/>
    <property type="evidence" value="ECO:0007669"/>
    <property type="project" value="UniProtKB-UniRule"/>
</dbReference>
<comment type="pathway">
    <text evidence="3 12 14">Amino-acid biosynthesis; L-histidine biosynthesis; L-histidine from 5-phospho-alpha-D-ribose 1-diphosphate: step 4/9.</text>
</comment>
<comment type="catalytic activity">
    <reaction evidence="1 12 14">
        <text>1-(5-phospho-beta-D-ribosyl)-5-[(5-phospho-beta-D-ribosylamino)methylideneamino]imidazole-4-carboxamide = 5-[(5-phospho-1-deoxy-D-ribulos-1-ylimino)methylamino]-1-(5-phospho-beta-D-ribosyl)imidazole-4-carboxamide</text>
        <dbReference type="Rhea" id="RHEA:15469"/>
        <dbReference type="ChEBI" id="CHEBI:58435"/>
        <dbReference type="ChEBI" id="CHEBI:58525"/>
        <dbReference type="EC" id="5.3.1.16"/>
    </reaction>
</comment>
<organism evidence="15 16">
    <name type="scientific">Catenisphaera adipataccumulans</name>
    <dbReference type="NCBI Taxonomy" id="700500"/>
    <lineage>
        <taxon>Bacteria</taxon>
        <taxon>Bacillati</taxon>
        <taxon>Bacillota</taxon>
        <taxon>Erysipelotrichia</taxon>
        <taxon>Erysipelotrichales</taxon>
        <taxon>Erysipelotrichaceae</taxon>
        <taxon>Catenisphaera</taxon>
    </lineage>
</organism>
<evidence type="ECO:0000256" key="4">
    <source>
        <dbReference type="ARBA" id="ARBA00009667"/>
    </source>
</evidence>
<evidence type="ECO:0000256" key="5">
    <source>
        <dbReference type="ARBA" id="ARBA00012550"/>
    </source>
</evidence>
<dbReference type="InterPro" id="IPR013785">
    <property type="entry name" value="Aldolase_TIM"/>
</dbReference>
<dbReference type="UniPathway" id="UPA00031">
    <property type="reaction ID" value="UER00009"/>
</dbReference>
<dbReference type="InterPro" id="IPR006063">
    <property type="entry name" value="HisA_bact_arch"/>
</dbReference>
<evidence type="ECO:0000256" key="3">
    <source>
        <dbReference type="ARBA" id="ARBA00005133"/>
    </source>
</evidence>
<evidence type="ECO:0000256" key="8">
    <source>
        <dbReference type="ARBA" id="ARBA00022605"/>
    </source>
</evidence>
<comment type="subcellular location">
    <subcellularLocation>
        <location evidence="2 12 14">Cytoplasm</location>
    </subcellularLocation>
</comment>
<evidence type="ECO:0000256" key="11">
    <source>
        <dbReference type="ARBA" id="ARBA00030547"/>
    </source>
</evidence>
<dbReference type="InterPro" id="IPR023016">
    <property type="entry name" value="HisA/PriA"/>
</dbReference>
<evidence type="ECO:0000256" key="14">
    <source>
        <dbReference type="RuleBase" id="RU003658"/>
    </source>
</evidence>
<dbReference type="InterPro" id="IPR011060">
    <property type="entry name" value="RibuloseP-bd_barrel"/>
</dbReference>
<evidence type="ECO:0000313" key="15">
    <source>
        <dbReference type="EMBL" id="MBB5182330.1"/>
    </source>
</evidence>
<comment type="caution">
    <text evidence="15">The sequence shown here is derived from an EMBL/GenBank/DDBJ whole genome shotgun (WGS) entry which is preliminary data.</text>
</comment>
<keyword evidence="8 12" id="KW-0028">Amino-acid biosynthesis</keyword>
<keyword evidence="9 12" id="KW-0368">Histidine biosynthesis</keyword>
<dbReference type="SUPFAM" id="SSF51366">
    <property type="entry name" value="Ribulose-phoshate binding barrel"/>
    <property type="match status" value="1"/>
</dbReference>
<dbReference type="GO" id="GO:0003949">
    <property type="term" value="F:1-(5-phosphoribosyl)-5-[(5-phosphoribosylamino)methylideneamino]imidazole-4-carboxamide isomerase activity"/>
    <property type="evidence" value="ECO:0007669"/>
    <property type="project" value="UniProtKB-UniRule"/>
</dbReference>
<evidence type="ECO:0000256" key="1">
    <source>
        <dbReference type="ARBA" id="ARBA00000901"/>
    </source>
</evidence>
<evidence type="ECO:0000256" key="10">
    <source>
        <dbReference type="ARBA" id="ARBA00023235"/>
    </source>
</evidence>
<gene>
    <name evidence="12" type="primary">hisA</name>
    <name evidence="15" type="ORF">HNQ47_000333</name>
</gene>
<evidence type="ECO:0000256" key="9">
    <source>
        <dbReference type="ARBA" id="ARBA00023102"/>
    </source>
</evidence>
<feature type="active site" description="Proton donor" evidence="12">
    <location>
        <position position="129"/>
    </location>
</feature>
<keyword evidence="7 12" id="KW-0963">Cytoplasm</keyword>
<sequence>MIVLPAIDIIDQKPVRLYQGDYGKKEIVGESVAEIAKMFEQAHADYIHMVDLDGAKTGKKENAALICKTAQSVRVPVEVGGGIRTMDDISFYLERGVSRVILGTAAMHDEELVKSAVNRYGEKIAVGLDCKNGYVQGSGWLEDSQLYYLDFAKKMESLGVQTIIFTDIQTDGTLQGPNLDMLKQLKEAVSIQITASGGIRDLSHIRALKELNIYGAIVGKSIYAHTLDLNEAIALCKEG</sequence>
<evidence type="ECO:0000256" key="2">
    <source>
        <dbReference type="ARBA" id="ARBA00004496"/>
    </source>
</evidence>
<comment type="similarity">
    <text evidence="4 12 13">Belongs to the HisA/HisF family.</text>
</comment>
<dbReference type="Proteomes" id="UP000539953">
    <property type="component" value="Unassembled WGS sequence"/>
</dbReference>
<name>A0A7W8CYK8_9FIRM</name>